<proteinExistence type="inferred from homology"/>
<feature type="signal peptide" evidence="5">
    <location>
        <begin position="1"/>
        <end position="24"/>
    </location>
</feature>
<evidence type="ECO:0000256" key="4">
    <source>
        <dbReference type="ARBA" id="ARBA00022729"/>
    </source>
</evidence>
<dbReference type="EMBL" id="JAGDFM010000174">
    <property type="protein sequence ID" value="KAG7383549.1"/>
    <property type="molecule type" value="Genomic_DNA"/>
</dbReference>
<dbReference type="AlphaFoldDB" id="A0A8T1VU32"/>
<dbReference type="Proteomes" id="UP000694044">
    <property type="component" value="Unassembled WGS sequence"/>
</dbReference>
<keyword evidence="3 5" id="KW-0964">Secreted</keyword>
<evidence type="ECO:0000256" key="2">
    <source>
        <dbReference type="ARBA" id="ARBA00010400"/>
    </source>
</evidence>
<comment type="function">
    <text evidence="5">Effector that suppresses plant defense responses during pathogen infection.</text>
</comment>
<dbReference type="InterPro" id="IPR031825">
    <property type="entry name" value="RXLR"/>
</dbReference>
<feature type="chain" id="PRO_5045002819" description="RxLR effector protein" evidence="5">
    <location>
        <begin position="25"/>
        <end position="168"/>
    </location>
</feature>
<dbReference type="OrthoDB" id="114048at2759"/>
<keyword evidence="7" id="KW-1185">Reference proteome</keyword>
<organism evidence="6 7">
    <name type="scientific">Phytophthora pseudosyringae</name>
    <dbReference type="NCBI Taxonomy" id="221518"/>
    <lineage>
        <taxon>Eukaryota</taxon>
        <taxon>Sar</taxon>
        <taxon>Stramenopiles</taxon>
        <taxon>Oomycota</taxon>
        <taxon>Peronosporomycetes</taxon>
        <taxon>Peronosporales</taxon>
        <taxon>Peronosporaceae</taxon>
        <taxon>Phytophthora</taxon>
    </lineage>
</organism>
<comment type="domain">
    <text evidence="5">The RxLR-dEER motif acts to carry the protein into the host cell cytoplasm through binding to cell surface phosphatidylinositol-3-phosphate.</text>
</comment>
<dbReference type="Pfam" id="PF16810">
    <property type="entry name" value="RXLR"/>
    <property type="match status" value="1"/>
</dbReference>
<accession>A0A8T1VU32</accession>
<evidence type="ECO:0000256" key="1">
    <source>
        <dbReference type="ARBA" id="ARBA00004613"/>
    </source>
</evidence>
<evidence type="ECO:0000256" key="3">
    <source>
        <dbReference type="ARBA" id="ARBA00022525"/>
    </source>
</evidence>
<evidence type="ECO:0000256" key="5">
    <source>
        <dbReference type="RuleBase" id="RU367124"/>
    </source>
</evidence>
<gene>
    <name evidence="6" type="ORF">PHYPSEUDO_003586</name>
</gene>
<evidence type="ECO:0000313" key="7">
    <source>
        <dbReference type="Proteomes" id="UP000694044"/>
    </source>
</evidence>
<comment type="similarity">
    <text evidence="2 5">Belongs to the RxLR effector family.</text>
</comment>
<evidence type="ECO:0000313" key="6">
    <source>
        <dbReference type="EMBL" id="KAG7383549.1"/>
    </source>
</evidence>
<comment type="caution">
    <text evidence="6">The sequence shown here is derived from an EMBL/GenBank/DDBJ whole genome shotgun (WGS) entry which is preliminary data.</text>
</comment>
<name>A0A8T1VU32_9STRA</name>
<protein>
    <recommendedName>
        <fullName evidence="5">RxLR effector protein</fullName>
    </recommendedName>
</protein>
<sequence>MRRLFYAAFIVVVAHLASVSAIAAHSDRAELSSLNDPEFPRVAARLLEAGARNRHLRARVVTDDNLGLSPHQERKLKASPLNQISEKLKTTNAAKKLLATAKKTSSTLKKVPGVKSIKNRLLYNKFSRWAKRGVDPSKARAAGKFKNNDEFAMYQVIFRTIKGKKRAV</sequence>
<keyword evidence="4 5" id="KW-0732">Signal</keyword>
<reference evidence="6" key="1">
    <citation type="submission" date="2021-02" db="EMBL/GenBank/DDBJ databases">
        <authorList>
            <person name="Palmer J.M."/>
        </authorList>
    </citation>
    <scope>NUCLEOTIDE SEQUENCE</scope>
    <source>
        <strain evidence="6">SCRP734</strain>
    </source>
</reference>
<comment type="subcellular location">
    <subcellularLocation>
        <location evidence="1 5">Secreted</location>
    </subcellularLocation>
</comment>